<dbReference type="InterPro" id="IPR006664">
    <property type="entry name" value="OMP_bac"/>
</dbReference>
<gene>
    <name evidence="6" type="ORF">ATO3_07680</name>
</gene>
<dbReference type="InterPro" id="IPR050330">
    <property type="entry name" value="Bact_OuterMem_StrucFunc"/>
</dbReference>
<reference evidence="6 7" key="1">
    <citation type="submission" date="2013-04" db="EMBL/GenBank/DDBJ databases">
        <title>Oceanicola sp. 22II1-22F33 Genome Sequencing.</title>
        <authorList>
            <person name="Lai Q."/>
            <person name="Li G."/>
            <person name="Shao Z."/>
        </authorList>
    </citation>
    <scope>NUCLEOTIDE SEQUENCE [LARGE SCALE GENOMIC DNA]</scope>
    <source>
        <strain evidence="6 7">22II1-22F33</strain>
    </source>
</reference>
<dbReference type="PROSITE" id="PS51257">
    <property type="entry name" value="PROKAR_LIPOPROTEIN"/>
    <property type="match status" value="1"/>
</dbReference>
<dbReference type="AlphaFoldDB" id="A0A225NNU5"/>
<evidence type="ECO:0000256" key="4">
    <source>
        <dbReference type="PROSITE-ProRule" id="PRU00473"/>
    </source>
</evidence>
<dbReference type="PROSITE" id="PS51123">
    <property type="entry name" value="OMPA_2"/>
    <property type="match status" value="1"/>
</dbReference>
<dbReference type="PANTHER" id="PTHR30329:SF21">
    <property type="entry name" value="LIPOPROTEIN YIAD-RELATED"/>
    <property type="match status" value="1"/>
</dbReference>
<keyword evidence="7" id="KW-1185">Reference proteome</keyword>
<dbReference type="InterPro" id="IPR036737">
    <property type="entry name" value="OmpA-like_sf"/>
</dbReference>
<proteinExistence type="predicted"/>
<organism evidence="6 7">
    <name type="scientific">Marinibacterium profundimaris</name>
    <dbReference type="NCBI Taxonomy" id="1679460"/>
    <lineage>
        <taxon>Bacteria</taxon>
        <taxon>Pseudomonadati</taxon>
        <taxon>Pseudomonadota</taxon>
        <taxon>Alphaproteobacteria</taxon>
        <taxon>Rhodobacterales</taxon>
        <taxon>Paracoccaceae</taxon>
        <taxon>Marinibacterium</taxon>
    </lineage>
</organism>
<keyword evidence="3" id="KW-0998">Cell outer membrane</keyword>
<dbReference type="SUPFAM" id="SSF103088">
    <property type="entry name" value="OmpA-like"/>
    <property type="match status" value="1"/>
</dbReference>
<evidence type="ECO:0000256" key="1">
    <source>
        <dbReference type="ARBA" id="ARBA00004442"/>
    </source>
</evidence>
<dbReference type="PANTHER" id="PTHR30329">
    <property type="entry name" value="STATOR ELEMENT OF FLAGELLAR MOTOR COMPLEX"/>
    <property type="match status" value="1"/>
</dbReference>
<dbReference type="InterPro" id="IPR006665">
    <property type="entry name" value="OmpA-like"/>
</dbReference>
<name>A0A225NNU5_9RHOB</name>
<dbReference type="CDD" id="cd07185">
    <property type="entry name" value="OmpA_C-like"/>
    <property type="match status" value="1"/>
</dbReference>
<feature type="domain" description="OmpA-like" evidence="5">
    <location>
        <begin position="110"/>
        <end position="227"/>
    </location>
</feature>
<protein>
    <submittedName>
        <fullName evidence="6">Membrane protein</fullName>
    </submittedName>
</protein>
<evidence type="ECO:0000256" key="2">
    <source>
        <dbReference type="ARBA" id="ARBA00023136"/>
    </source>
</evidence>
<dbReference type="Proteomes" id="UP000215377">
    <property type="component" value="Unassembled WGS sequence"/>
</dbReference>
<evidence type="ECO:0000313" key="7">
    <source>
        <dbReference type="Proteomes" id="UP000215377"/>
    </source>
</evidence>
<dbReference type="Gene3D" id="3.30.1330.60">
    <property type="entry name" value="OmpA-like domain"/>
    <property type="match status" value="1"/>
</dbReference>
<accession>A0A225NNU5</accession>
<dbReference type="PRINTS" id="PR01021">
    <property type="entry name" value="OMPADOMAIN"/>
</dbReference>
<keyword evidence="2 4" id="KW-0472">Membrane</keyword>
<dbReference type="Pfam" id="PF00691">
    <property type="entry name" value="OmpA"/>
    <property type="match status" value="1"/>
</dbReference>
<comment type="caution">
    <text evidence="6">The sequence shown here is derived from an EMBL/GenBank/DDBJ whole genome shotgun (WGS) entry which is preliminary data.</text>
</comment>
<evidence type="ECO:0000259" key="5">
    <source>
        <dbReference type="PROSITE" id="PS51123"/>
    </source>
</evidence>
<comment type="subcellular location">
    <subcellularLocation>
        <location evidence="1">Cell outer membrane</location>
    </subcellularLocation>
</comment>
<evidence type="ECO:0000313" key="6">
    <source>
        <dbReference type="EMBL" id="OWU76174.1"/>
    </source>
</evidence>
<dbReference type="EMBL" id="AQQR01000002">
    <property type="protein sequence ID" value="OWU76174.1"/>
    <property type="molecule type" value="Genomic_DNA"/>
</dbReference>
<dbReference type="GO" id="GO:0009279">
    <property type="term" value="C:cell outer membrane"/>
    <property type="evidence" value="ECO:0007669"/>
    <property type="project" value="UniProtKB-SubCell"/>
</dbReference>
<evidence type="ECO:0000256" key="3">
    <source>
        <dbReference type="ARBA" id="ARBA00023237"/>
    </source>
</evidence>
<sequence>MHEPVRARLPGRALSVAALALVGLSACTDPAALDPNTDPNRNTKAGAIGGAILGAGVGLVTGGDQGLKNAAVGATAGAILGAGAGSLLDRQATEIRQSLASDGITVVNEGNRLVVTLPQDITFATDSADIRPVLQSELVKLAQNFVKYRNSNLQVVGHTDNTGEAAYNQTLSEQRAGAVSAVLINNGVEPNRIRTVGAGENQPVASNLTPEGRAQNRRVEIIVVPKQGL</sequence>